<reference key="1">
    <citation type="journal article" date="2011" name="Mol. Biol. Evol.">
        <title>Unity in variety -- the pan-genome of the Chlamydiae.</title>
        <authorList>
            <person name="Collingro A."/>
            <person name="Tischler P."/>
            <person name="Weinmaier T."/>
            <person name="Penz T."/>
            <person name="Heinz E."/>
            <person name="Brunham R.C."/>
            <person name="Read T.D."/>
            <person name="Bavoil P.M."/>
            <person name="Sachse K."/>
            <person name="Kahane S."/>
            <person name="Friedman M.G."/>
            <person name="Rattei T."/>
            <person name="Myers G.S.A."/>
            <person name="Horn M."/>
        </authorList>
    </citation>
    <scope>NUCLEOTIDE SEQUENCE</scope>
    <source>
        <strain>Z</strain>
    </source>
</reference>
<keyword evidence="3 5" id="KW-0378">Hydrolase</keyword>
<dbReference type="InterPro" id="IPR015991">
    <property type="entry name" value="TatD/YcfH-like"/>
</dbReference>
<reference evidence="5 6" key="2">
    <citation type="journal article" date="2011" name="Mol. Biol. Evol.">
        <title>Unity in variety--the pan-genome of the Chlamydiae.</title>
        <authorList>
            <person name="Collingro A."/>
            <person name="Tischler P."/>
            <person name="Weinmaier T."/>
            <person name="Penz T."/>
            <person name="Heinz E."/>
            <person name="Brunham R.C."/>
            <person name="Read T.D."/>
            <person name="Bavoil P.M."/>
            <person name="Sachse K."/>
            <person name="Kahane S."/>
            <person name="Friedman M.G."/>
            <person name="Rattei T."/>
            <person name="Myers G.S."/>
            <person name="Horn M."/>
        </authorList>
    </citation>
    <scope>NUCLEOTIDE SEQUENCE [LARGE SCALE GENOMIC DNA]</scope>
    <source>
        <strain evidence="6">ATCC VR-1471 / Z</strain>
    </source>
</reference>
<feature type="binding site" evidence="4">
    <location>
        <position position="6"/>
    </location>
    <ligand>
        <name>a divalent metal cation</name>
        <dbReference type="ChEBI" id="CHEBI:60240"/>
        <label>1</label>
    </ligand>
</feature>
<dbReference type="PROSITE" id="PS01090">
    <property type="entry name" value="TATD_2"/>
    <property type="match status" value="1"/>
</dbReference>
<dbReference type="Pfam" id="PF01026">
    <property type="entry name" value="TatD_DNase"/>
    <property type="match status" value="1"/>
</dbReference>
<dbReference type="STRING" id="331113.SNE_A01290"/>
<dbReference type="GO" id="GO:0016788">
    <property type="term" value="F:hydrolase activity, acting on ester bonds"/>
    <property type="evidence" value="ECO:0007669"/>
    <property type="project" value="InterPro"/>
</dbReference>
<dbReference type="RefSeq" id="WP_013942474.1">
    <property type="nucleotide sequence ID" value="NC_015713.1"/>
</dbReference>
<dbReference type="PANTHER" id="PTHR46124">
    <property type="entry name" value="D-AMINOACYL-TRNA DEACYLASE"/>
    <property type="match status" value="1"/>
</dbReference>
<dbReference type="GO" id="GO:0004536">
    <property type="term" value="F:DNA nuclease activity"/>
    <property type="evidence" value="ECO:0007669"/>
    <property type="project" value="InterPro"/>
</dbReference>
<accession>F8L5B8</accession>
<dbReference type="InterPro" id="IPR032466">
    <property type="entry name" value="Metal_Hydrolase"/>
</dbReference>
<dbReference type="GO" id="GO:0046872">
    <property type="term" value="F:metal ion binding"/>
    <property type="evidence" value="ECO:0007669"/>
    <property type="project" value="UniProtKB-KW"/>
</dbReference>
<name>F8L5B8_SIMNZ</name>
<dbReference type="EMBL" id="FR872582">
    <property type="protein sequence ID" value="CCB88007.1"/>
    <property type="molecule type" value="Genomic_DNA"/>
</dbReference>
<dbReference type="eggNOG" id="COG0084">
    <property type="taxonomic scope" value="Bacteria"/>
</dbReference>
<dbReference type="CDD" id="cd01310">
    <property type="entry name" value="TatD_DNAse"/>
    <property type="match status" value="1"/>
</dbReference>
<dbReference type="PANTHER" id="PTHR46124:SF2">
    <property type="entry name" value="D-AMINOACYL-TRNA DEACYLASE"/>
    <property type="match status" value="1"/>
</dbReference>
<dbReference type="KEGG" id="sng:SNE_A01290"/>
<sequence length="254" mass="28584">MYCDSHAHLTCDPVFEDVSNILKRAKEAKVNSIVNICTDKITLQRGLKLAEDVKWIYNVGATTPHDVEKEGGIYFHLFEEAATSGKLVAIGETGLDYHYEHSPKTLQQAFLIRYFELAKRCNLPVVIHCRDAFDDLFALADEHYKKGPLLLHCFTGTLDDAERALDRNWLISFSGIITFKKSEELRHVVKEVPIKQLLVETDTPYLAPLSKRGKQNEPSFLPETAQTIANVKGLPLNEVATVTRENAHAFFGIG</sequence>
<dbReference type="HOGENOM" id="CLU_031506_4_0_0"/>
<protein>
    <submittedName>
        <fullName evidence="5">Uncharacterized deoxyribonuclease yabD</fullName>
        <ecNumber evidence="5">3.1.21.-</ecNumber>
    </submittedName>
</protein>
<dbReference type="SUPFAM" id="SSF51556">
    <property type="entry name" value="Metallo-dependent hydrolases"/>
    <property type="match status" value="1"/>
</dbReference>
<dbReference type="PROSITE" id="PS01091">
    <property type="entry name" value="TATD_3"/>
    <property type="match status" value="1"/>
</dbReference>
<feature type="binding site" evidence="4">
    <location>
        <position position="202"/>
    </location>
    <ligand>
        <name>a divalent metal cation</name>
        <dbReference type="ChEBI" id="CHEBI:60240"/>
        <label>1</label>
    </ligand>
</feature>
<dbReference type="NCBIfam" id="TIGR00010">
    <property type="entry name" value="YchF/TatD family DNA exonuclease"/>
    <property type="match status" value="1"/>
</dbReference>
<dbReference type="EC" id="3.1.21.-" evidence="5"/>
<evidence type="ECO:0000313" key="5">
    <source>
        <dbReference type="EMBL" id="CCB88007.1"/>
    </source>
</evidence>
<dbReference type="PIRSF" id="PIRSF005902">
    <property type="entry name" value="DNase_TatD"/>
    <property type="match status" value="1"/>
</dbReference>
<feature type="binding site" evidence="4">
    <location>
        <position position="152"/>
    </location>
    <ligand>
        <name>a divalent metal cation</name>
        <dbReference type="ChEBI" id="CHEBI:60240"/>
        <label>2</label>
    </ligand>
</feature>
<feature type="binding site" evidence="4">
    <location>
        <position position="8"/>
    </location>
    <ligand>
        <name>a divalent metal cation</name>
        <dbReference type="ChEBI" id="CHEBI:60240"/>
        <label>1</label>
    </ligand>
</feature>
<dbReference type="AlphaFoldDB" id="F8L5B8"/>
<dbReference type="Proteomes" id="UP000000496">
    <property type="component" value="Chromosome gsn.131"/>
</dbReference>
<evidence type="ECO:0000256" key="3">
    <source>
        <dbReference type="ARBA" id="ARBA00022801"/>
    </source>
</evidence>
<feature type="binding site" evidence="4">
    <location>
        <position position="92"/>
    </location>
    <ligand>
        <name>a divalent metal cation</name>
        <dbReference type="ChEBI" id="CHEBI:60240"/>
        <label>1</label>
    </ligand>
</feature>
<dbReference type="GO" id="GO:0005829">
    <property type="term" value="C:cytosol"/>
    <property type="evidence" value="ECO:0007669"/>
    <property type="project" value="TreeGrafter"/>
</dbReference>
<evidence type="ECO:0000313" key="6">
    <source>
        <dbReference type="Proteomes" id="UP000000496"/>
    </source>
</evidence>
<dbReference type="InterPro" id="IPR018228">
    <property type="entry name" value="DNase_TatD-rel_CS"/>
</dbReference>
<organism evidence="5 6">
    <name type="scientific">Simkania negevensis (strain ATCC VR-1471 / DSM 27360 / Z)</name>
    <dbReference type="NCBI Taxonomy" id="331113"/>
    <lineage>
        <taxon>Bacteria</taxon>
        <taxon>Pseudomonadati</taxon>
        <taxon>Chlamydiota</taxon>
        <taxon>Chlamydiia</taxon>
        <taxon>Parachlamydiales</taxon>
        <taxon>Simkaniaceae</taxon>
        <taxon>Simkania</taxon>
    </lineage>
</organism>
<evidence type="ECO:0000256" key="1">
    <source>
        <dbReference type="ARBA" id="ARBA00009275"/>
    </source>
</evidence>
<keyword evidence="2 4" id="KW-0479">Metal-binding</keyword>
<evidence type="ECO:0000256" key="2">
    <source>
        <dbReference type="ARBA" id="ARBA00022723"/>
    </source>
</evidence>
<dbReference type="Gene3D" id="3.20.20.140">
    <property type="entry name" value="Metal-dependent hydrolases"/>
    <property type="match status" value="1"/>
</dbReference>
<dbReference type="FunFam" id="3.20.20.140:FF:000005">
    <property type="entry name" value="TatD family hydrolase"/>
    <property type="match status" value="1"/>
</dbReference>
<gene>
    <name evidence="5" type="primary">yabD</name>
    <name evidence="5" type="ordered locus">SNE_A01290</name>
</gene>
<proteinExistence type="inferred from homology"/>
<comment type="similarity">
    <text evidence="1">Belongs to the metallo-dependent hydrolases superfamily. TatD-type hydrolase family.</text>
</comment>
<evidence type="ECO:0000256" key="4">
    <source>
        <dbReference type="PIRSR" id="PIRSR005902-1"/>
    </source>
</evidence>
<dbReference type="InterPro" id="IPR001130">
    <property type="entry name" value="TatD-like"/>
</dbReference>
<keyword evidence="6" id="KW-1185">Reference proteome</keyword>
<feature type="binding site" evidence="4">
    <location>
        <position position="128"/>
    </location>
    <ligand>
        <name>a divalent metal cation</name>
        <dbReference type="ChEBI" id="CHEBI:60240"/>
        <label>2</label>
    </ligand>
</feature>